<dbReference type="Proteomes" id="UP000233551">
    <property type="component" value="Unassembled WGS sequence"/>
</dbReference>
<feature type="region of interest" description="Disordered" evidence="1">
    <location>
        <begin position="240"/>
        <end position="263"/>
    </location>
</feature>
<evidence type="ECO:0000313" key="4">
    <source>
        <dbReference type="Proteomes" id="UP000233551"/>
    </source>
</evidence>
<keyword evidence="4" id="KW-1185">Reference proteome</keyword>
<gene>
    <name evidence="3" type="ORF">CRG98_040956</name>
</gene>
<feature type="region of interest" description="Disordered" evidence="1">
    <location>
        <begin position="1"/>
        <end position="29"/>
    </location>
</feature>
<sequence length="263" mass="29422">MSDLSDNEKSPRRDIVSSKGKKVGDGSGRSVDIPPVYHLTSSDNTGAQVIACIFNGDNYMTWSRAMLIALRARNKLPLIDGSLEKPREGDPLRDRWERCNSMLLAWIFNTMEERLQAIVAYAIDAKSLWNDLKERYSEVSSRCRLNKVYNLVANEERQRIVTQGRDSVYEAAVFLAKNEADEHNAGRALMETMNSAGRAVQDSCGKRAWTRAIEAVRWAWTGANETFSWAARKGPISARPRLGEYGPNRTAKQITGRPIGGPS</sequence>
<organism evidence="3 4">
    <name type="scientific">Punica granatum</name>
    <name type="common">Pomegranate</name>
    <dbReference type="NCBI Taxonomy" id="22663"/>
    <lineage>
        <taxon>Eukaryota</taxon>
        <taxon>Viridiplantae</taxon>
        <taxon>Streptophyta</taxon>
        <taxon>Embryophyta</taxon>
        <taxon>Tracheophyta</taxon>
        <taxon>Spermatophyta</taxon>
        <taxon>Magnoliopsida</taxon>
        <taxon>eudicotyledons</taxon>
        <taxon>Gunneridae</taxon>
        <taxon>Pentapetalae</taxon>
        <taxon>rosids</taxon>
        <taxon>malvids</taxon>
        <taxon>Myrtales</taxon>
        <taxon>Lythraceae</taxon>
        <taxon>Punica</taxon>
    </lineage>
</organism>
<dbReference type="EMBL" id="PGOL01004043">
    <property type="protein sequence ID" value="PKI38670.1"/>
    <property type="molecule type" value="Genomic_DNA"/>
</dbReference>
<dbReference type="Pfam" id="PF14244">
    <property type="entry name" value="Retrotran_gag_3"/>
    <property type="match status" value="1"/>
</dbReference>
<reference evidence="3 4" key="1">
    <citation type="submission" date="2017-11" db="EMBL/GenBank/DDBJ databases">
        <title>De-novo sequencing of pomegranate (Punica granatum L.) genome.</title>
        <authorList>
            <person name="Akparov Z."/>
            <person name="Amiraslanov A."/>
            <person name="Hajiyeva S."/>
            <person name="Abbasov M."/>
            <person name="Kaur K."/>
            <person name="Hamwieh A."/>
            <person name="Solovyev V."/>
            <person name="Salamov A."/>
            <person name="Braich B."/>
            <person name="Kosarev P."/>
            <person name="Mahmoud A."/>
            <person name="Hajiyev E."/>
            <person name="Babayeva S."/>
            <person name="Izzatullayeva V."/>
            <person name="Mammadov A."/>
            <person name="Mammadov A."/>
            <person name="Sharifova S."/>
            <person name="Ojaghi J."/>
            <person name="Eynullazada K."/>
            <person name="Bayramov B."/>
            <person name="Abdulazimova A."/>
            <person name="Shahmuradov I."/>
        </authorList>
    </citation>
    <scope>NUCLEOTIDE SEQUENCE [LARGE SCALE GENOMIC DNA]</scope>
    <source>
        <strain evidence="4">cv. AG2017</strain>
        <tissue evidence="3">Leaf</tissue>
    </source>
</reference>
<comment type="caution">
    <text evidence="3">The sequence shown here is derived from an EMBL/GenBank/DDBJ whole genome shotgun (WGS) entry which is preliminary data.</text>
</comment>
<evidence type="ECO:0000313" key="3">
    <source>
        <dbReference type="EMBL" id="PKI38670.1"/>
    </source>
</evidence>
<dbReference type="PANTHER" id="PTHR37610:SF97">
    <property type="entry name" value="RETROTRANSPOSON GAG DOMAIN-CONTAINING PROTEIN"/>
    <property type="match status" value="1"/>
</dbReference>
<proteinExistence type="predicted"/>
<evidence type="ECO:0000256" key="1">
    <source>
        <dbReference type="SAM" id="MobiDB-lite"/>
    </source>
</evidence>
<protein>
    <recommendedName>
        <fullName evidence="2">Retrotransposon Copia-like N-terminal domain-containing protein</fullName>
    </recommendedName>
</protein>
<name>A0A2I0I4R1_PUNGR</name>
<accession>A0A2I0I4R1</accession>
<evidence type="ECO:0000259" key="2">
    <source>
        <dbReference type="Pfam" id="PF14244"/>
    </source>
</evidence>
<feature type="domain" description="Retrotransposon Copia-like N-terminal" evidence="2">
    <location>
        <begin position="41"/>
        <end position="86"/>
    </location>
</feature>
<dbReference type="PANTHER" id="PTHR37610">
    <property type="entry name" value="CCHC-TYPE DOMAIN-CONTAINING PROTEIN"/>
    <property type="match status" value="1"/>
</dbReference>
<feature type="compositionally biased region" description="Basic and acidic residues" evidence="1">
    <location>
        <begin position="1"/>
        <end position="16"/>
    </location>
</feature>
<dbReference type="InterPro" id="IPR029472">
    <property type="entry name" value="Copia-like_N"/>
</dbReference>
<dbReference type="AlphaFoldDB" id="A0A2I0I4R1"/>